<sequence>MENLFDKLPEAKDLLVKRNANKESQMTEQSELIMKEIGTLTSEDSLVLNFPIISELRSMLYKKGYTVRVHGNESTITIRDPKEDMKDEWASYDCGN</sequence>
<evidence type="ECO:0000313" key="1">
    <source>
        <dbReference type="EMBL" id="MBB6715015.1"/>
    </source>
</evidence>
<reference evidence="1 4" key="2">
    <citation type="submission" date="2020-08" db="EMBL/GenBank/DDBJ databases">
        <title>Clostridia isolated from Swiss meat.</title>
        <authorList>
            <person name="Wambui J."/>
            <person name="Stevens M.J.A."/>
            <person name="Stephan R."/>
        </authorList>
    </citation>
    <scope>NUCLEOTIDE SEQUENCE [LARGE SCALE GENOMIC DNA]</scope>
    <source>
        <strain evidence="1 4">CM001</strain>
    </source>
</reference>
<evidence type="ECO:0000313" key="3">
    <source>
        <dbReference type="Proteomes" id="UP000198597"/>
    </source>
</evidence>
<dbReference type="EMBL" id="FNJM01000011">
    <property type="protein sequence ID" value="SDP67145.1"/>
    <property type="molecule type" value="Genomic_DNA"/>
</dbReference>
<evidence type="ECO:0000313" key="2">
    <source>
        <dbReference type="EMBL" id="SDP67145.1"/>
    </source>
</evidence>
<evidence type="ECO:0000313" key="4">
    <source>
        <dbReference type="Proteomes" id="UP000585258"/>
    </source>
</evidence>
<dbReference type="AlphaFoldDB" id="A0A1H0UM55"/>
<keyword evidence="3" id="KW-1185">Reference proteome</keyword>
<dbReference type="Proteomes" id="UP000585258">
    <property type="component" value="Unassembled WGS sequence"/>
</dbReference>
<reference evidence="2 3" key="1">
    <citation type="submission" date="2016-10" db="EMBL/GenBank/DDBJ databases">
        <authorList>
            <person name="de Groot N.N."/>
        </authorList>
    </citation>
    <scope>NUCLEOTIDE SEQUENCE [LARGE SCALE GENOMIC DNA]</scope>
    <source>
        <strain evidence="2 3">DSM 12272</strain>
    </source>
</reference>
<dbReference type="RefSeq" id="WP_089971660.1">
    <property type="nucleotide sequence ID" value="NZ_CP071376.1"/>
</dbReference>
<accession>A0A1H0UM55</accession>
<dbReference type="OrthoDB" id="9936856at2"/>
<protein>
    <submittedName>
        <fullName evidence="2">Uncharacterized protein</fullName>
    </submittedName>
</protein>
<dbReference type="Proteomes" id="UP000198597">
    <property type="component" value="Unassembled WGS sequence"/>
</dbReference>
<proteinExistence type="predicted"/>
<gene>
    <name evidence="1" type="ORF">H7E68_09770</name>
    <name evidence="2" type="ORF">SAMN04488529_11179</name>
</gene>
<name>A0A1H0UM55_9CLOT</name>
<organism evidence="2 3">
    <name type="scientific">Clostridium gasigenes</name>
    <dbReference type="NCBI Taxonomy" id="94869"/>
    <lineage>
        <taxon>Bacteria</taxon>
        <taxon>Bacillati</taxon>
        <taxon>Bacillota</taxon>
        <taxon>Clostridia</taxon>
        <taxon>Eubacteriales</taxon>
        <taxon>Clostridiaceae</taxon>
        <taxon>Clostridium</taxon>
    </lineage>
</organism>
<dbReference type="GeneID" id="65311508"/>
<dbReference type="EMBL" id="JACKWY010000004">
    <property type="protein sequence ID" value="MBB6715015.1"/>
    <property type="molecule type" value="Genomic_DNA"/>
</dbReference>